<dbReference type="InterPro" id="IPR019610">
    <property type="entry name" value="FeS-contain_mitoNEET_N"/>
</dbReference>
<gene>
    <name evidence="11" type="ORF">EGR_06386</name>
</gene>
<feature type="domain" description="Iron-binding zinc finger CDGSH type" evidence="10">
    <location>
        <begin position="59"/>
        <end position="101"/>
    </location>
</feature>
<dbReference type="GO" id="GO:0010506">
    <property type="term" value="P:regulation of autophagy"/>
    <property type="evidence" value="ECO:0007669"/>
    <property type="project" value="InterPro"/>
</dbReference>
<dbReference type="Gene3D" id="3.40.5.90">
    <property type="entry name" value="CDGSH iron-sulfur domain, mitoNEET-type"/>
    <property type="match status" value="1"/>
</dbReference>
<evidence type="ECO:0000256" key="7">
    <source>
        <dbReference type="ARBA" id="ARBA00023014"/>
    </source>
</evidence>
<comment type="caution">
    <text evidence="11">The sequence shown here is derived from an EMBL/GenBank/DDBJ whole genome shotgun (WGS) entry which is preliminary data.</text>
</comment>
<dbReference type="GO" id="GO:0005741">
    <property type="term" value="C:mitochondrial outer membrane"/>
    <property type="evidence" value="ECO:0007669"/>
    <property type="project" value="TreeGrafter"/>
</dbReference>
<dbReference type="CTD" id="36342101"/>
<name>W6UC29_ECHGR</name>
<dbReference type="Pfam" id="PF10660">
    <property type="entry name" value="MitoNEET_N"/>
    <property type="match status" value="1"/>
</dbReference>
<dbReference type="InterPro" id="IPR045131">
    <property type="entry name" value="CISD1/2"/>
</dbReference>
<dbReference type="GO" id="GO:0051537">
    <property type="term" value="F:2 iron, 2 sulfur cluster binding"/>
    <property type="evidence" value="ECO:0007669"/>
    <property type="project" value="UniProtKB-KW"/>
</dbReference>
<keyword evidence="7" id="KW-0411">Iron-sulfur</keyword>
<sequence length="117" mass="13241">MNVLHGIVRVHIPELLASVPIPETFSGLFSLSRYSVYFTMKNRYFSKHVNTLIKKDQEKVVDFIDIESIGRKAVYCRCWKSKKARHPFPLCDGAHNAHNAETGDNVGPLIIEAKKSA</sequence>
<evidence type="ECO:0000256" key="6">
    <source>
        <dbReference type="ARBA" id="ARBA00023004"/>
    </source>
</evidence>
<keyword evidence="6" id="KW-0408">Iron</keyword>
<evidence type="ECO:0000313" key="11">
    <source>
        <dbReference type="EMBL" id="EUB58715.1"/>
    </source>
</evidence>
<evidence type="ECO:0000256" key="2">
    <source>
        <dbReference type="ARBA" id="ARBA00022692"/>
    </source>
</evidence>
<dbReference type="SMART" id="SM00704">
    <property type="entry name" value="ZnF_CDGSH"/>
    <property type="match status" value="1"/>
</dbReference>
<dbReference type="InterPro" id="IPR042216">
    <property type="entry name" value="MitoNEET_CISD"/>
</dbReference>
<dbReference type="Proteomes" id="UP000019149">
    <property type="component" value="Unassembled WGS sequence"/>
</dbReference>
<keyword evidence="12" id="KW-1185">Reference proteome</keyword>
<evidence type="ECO:0000313" key="12">
    <source>
        <dbReference type="Proteomes" id="UP000019149"/>
    </source>
</evidence>
<keyword evidence="8" id="KW-0472">Membrane</keyword>
<dbReference type="OMA" id="QIRKHEP"/>
<evidence type="ECO:0000256" key="8">
    <source>
        <dbReference type="ARBA" id="ARBA00023136"/>
    </source>
</evidence>
<keyword evidence="5" id="KW-1133">Transmembrane helix</keyword>
<comment type="subcellular location">
    <subcellularLocation>
        <location evidence="1">Membrane</location>
        <topology evidence="1">Single-pass membrane protein</topology>
    </subcellularLocation>
</comment>
<evidence type="ECO:0000256" key="3">
    <source>
        <dbReference type="ARBA" id="ARBA00022714"/>
    </source>
</evidence>
<dbReference type="GO" id="GO:0046872">
    <property type="term" value="F:metal ion binding"/>
    <property type="evidence" value="ECO:0007669"/>
    <property type="project" value="UniProtKB-KW"/>
</dbReference>
<dbReference type="AlphaFoldDB" id="W6UC29"/>
<evidence type="ECO:0000256" key="9">
    <source>
        <dbReference type="ARBA" id="ARBA00034078"/>
    </source>
</evidence>
<evidence type="ECO:0000256" key="4">
    <source>
        <dbReference type="ARBA" id="ARBA00022723"/>
    </source>
</evidence>
<dbReference type="STRING" id="6210.W6UC29"/>
<dbReference type="PANTHER" id="PTHR13680:SF5">
    <property type="entry name" value="CDGSH IRON-SULFUR DOMAIN-CONTAINING PROTEIN 1"/>
    <property type="match status" value="1"/>
</dbReference>
<keyword evidence="3" id="KW-0001">2Fe-2S</keyword>
<dbReference type="EMBL" id="APAU02000056">
    <property type="protein sequence ID" value="EUB58715.1"/>
    <property type="molecule type" value="Genomic_DNA"/>
</dbReference>
<dbReference type="OrthoDB" id="449252at2759"/>
<evidence type="ECO:0000259" key="10">
    <source>
        <dbReference type="SMART" id="SM00704"/>
    </source>
</evidence>
<keyword evidence="4" id="KW-0479">Metal-binding</keyword>
<dbReference type="InterPro" id="IPR018967">
    <property type="entry name" value="FeS-contain_CDGSH-typ"/>
</dbReference>
<dbReference type="KEGG" id="egl:EGR_06386"/>
<accession>W6UC29</accession>
<reference evidence="11 12" key="1">
    <citation type="journal article" date="2013" name="Nat. Genet.">
        <title>The genome of the hydatid tapeworm Echinococcus granulosus.</title>
        <authorList>
            <person name="Zheng H."/>
            <person name="Zhang W."/>
            <person name="Zhang L."/>
            <person name="Zhang Z."/>
            <person name="Li J."/>
            <person name="Lu G."/>
            <person name="Zhu Y."/>
            <person name="Wang Y."/>
            <person name="Huang Y."/>
            <person name="Liu J."/>
            <person name="Kang H."/>
            <person name="Chen J."/>
            <person name="Wang L."/>
            <person name="Chen A."/>
            <person name="Yu S."/>
            <person name="Gao Z."/>
            <person name="Jin L."/>
            <person name="Gu W."/>
            <person name="Wang Z."/>
            <person name="Zhao L."/>
            <person name="Shi B."/>
            <person name="Wen H."/>
            <person name="Lin R."/>
            <person name="Jones M.K."/>
            <person name="Brejova B."/>
            <person name="Vinar T."/>
            <person name="Zhao G."/>
            <person name="McManus D.P."/>
            <person name="Chen Z."/>
            <person name="Zhou Y."/>
            <person name="Wang S."/>
        </authorList>
    </citation>
    <scope>NUCLEOTIDE SEQUENCE [LARGE SCALE GENOMIC DNA]</scope>
</reference>
<organism evidence="11 12">
    <name type="scientific">Echinococcus granulosus</name>
    <name type="common">Hydatid tapeworm</name>
    <dbReference type="NCBI Taxonomy" id="6210"/>
    <lineage>
        <taxon>Eukaryota</taxon>
        <taxon>Metazoa</taxon>
        <taxon>Spiralia</taxon>
        <taxon>Lophotrochozoa</taxon>
        <taxon>Platyhelminthes</taxon>
        <taxon>Cestoda</taxon>
        <taxon>Eucestoda</taxon>
        <taxon>Cyclophyllidea</taxon>
        <taxon>Taeniidae</taxon>
        <taxon>Echinococcus</taxon>
        <taxon>Echinococcus granulosus group</taxon>
    </lineage>
</organism>
<keyword evidence="2" id="KW-0812">Transmembrane</keyword>
<dbReference type="FunFam" id="3.40.5.90:FF:000001">
    <property type="entry name" value="CDGSH iron-sulfur domain-containing protein 1"/>
    <property type="match status" value="1"/>
</dbReference>
<comment type="cofactor">
    <cofactor evidence="9">
        <name>[2Fe-2S] cluster</name>
        <dbReference type="ChEBI" id="CHEBI:190135"/>
    </cofactor>
</comment>
<proteinExistence type="predicted"/>
<evidence type="ECO:0000256" key="1">
    <source>
        <dbReference type="ARBA" id="ARBA00004167"/>
    </source>
</evidence>
<evidence type="ECO:0000256" key="5">
    <source>
        <dbReference type="ARBA" id="ARBA00022989"/>
    </source>
</evidence>
<dbReference type="GeneID" id="36342101"/>
<dbReference type="PANTHER" id="PTHR13680">
    <property type="entry name" value="CDGSH IRON-SULFUR DOMAIN-CONTAINING PROTEIN 1"/>
    <property type="match status" value="1"/>
</dbReference>
<dbReference type="RefSeq" id="XP_024349911.1">
    <property type="nucleotide sequence ID" value="XM_024495635.1"/>
</dbReference>
<protein>
    <submittedName>
        <fullName evidence="11">CDGSH iron sulfur domain-containing protein</fullName>
    </submittedName>
</protein>